<evidence type="ECO:0000313" key="3">
    <source>
        <dbReference type="Proteomes" id="UP000243488"/>
    </source>
</evidence>
<dbReference type="RefSeq" id="WP_080050413.1">
    <property type="nucleotide sequence ID" value="NZ_CP020100.1"/>
</dbReference>
<keyword evidence="1" id="KW-0732">Signal</keyword>
<dbReference type="AlphaFoldDB" id="A0A1V0B6J3"/>
<evidence type="ECO:0000313" key="2">
    <source>
        <dbReference type="EMBL" id="AQZ95545.1"/>
    </source>
</evidence>
<name>A0A1V0B6J3_9GAMM</name>
<dbReference type="EMBL" id="CP020100">
    <property type="protein sequence ID" value="AQZ95545.1"/>
    <property type="molecule type" value="Genomic_DNA"/>
</dbReference>
<accession>A0A1V0B6J3</accession>
<dbReference type="Proteomes" id="UP000243488">
    <property type="component" value="Chromosome"/>
</dbReference>
<dbReference type="KEGG" id="ppha:BVH74_12645"/>
<protein>
    <submittedName>
        <fullName evidence="2">Uncharacterized protein</fullName>
    </submittedName>
</protein>
<feature type="signal peptide" evidence="1">
    <location>
        <begin position="1"/>
        <end position="23"/>
    </location>
</feature>
<dbReference type="STRING" id="1931241.BVH74_12645"/>
<feature type="chain" id="PRO_5012098086" evidence="1">
    <location>
        <begin position="24"/>
        <end position="120"/>
    </location>
</feature>
<gene>
    <name evidence="2" type="ORF">BVH74_12645</name>
</gene>
<sequence>MKPIKGAAFWFAMALALPAVVEAADYTITGSSGIMNFVAVNPSKIDDEDVYRLAVADACAGKPICQVHYWAGSAPSGLPLTDEQVDEKLAAWQLNLNTGLRRWLVKCAKSDIFANNRECM</sequence>
<proteinExistence type="predicted"/>
<evidence type="ECO:0000256" key="1">
    <source>
        <dbReference type="SAM" id="SignalP"/>
    </source>
</evidence>
<organism evidence="2 3">
    <name type="scientific">Halopseudomonas phragmitis</name>
    <dbReference type="NCBI Taxonomy" id="1931241"/>
    <lineage>
        <taxon>Bacteria</taxon>
        <taxon>Pseudomonadati</taxon>
        <taxon>Pseudomonadota</taxon>
        <taxon>Gammaproteobacteria</taxon>
        <taxon>Pseudomonadales</taxon>
        <taxon>Pseudomonadaceae</taxon>
        <taxon>Halopseudomonas</taxon>
    </lineage>
</organism>
<reference evidence="2 3" key="1">
    <citation type="submission" date="2017-03" db="EMBL/GenBank/DDBJ databases">
        <title>Complete genome sequence of the novel DNRA strain Pseudomonas sp. S-6-2 isolated from Chinese polluted river sediment. Journal of Biotechnology.</title>
        <authorList>
            <person name="Li J."/>
            <person name="Xiang F."/>
            <person name="Wang L."/>
            <person name="Xi L."/>
            <person name="Liu J."/>
        </authorList>
    </citation>
    <scope>NUCLEOTIDE SEQUENCE [LARGE SCALE GENOMIC DNA]</scope>
    <source>
        <strain evidence="2 3">S-6-2</strain>
    </source>
</reference>
<keyword evidence="3" id="KW-1185">Reference proteome</keyword>